<feature type="transmembrane region" description="Helical" evidence="6">
    <location>
        <begin position="300"/>
        <end position="322"/>
    </location>
</feature>
<dbReference type="InterPro" id="IPR052536">
    <property type="entry name" value="ABC-4_Integral_Memb_Prot"/>
</dbReference>
<dbReference type="InterPro" id="IPR003838">
    <property type="entry name" value="ABC3_permease_C"/>
</dbReference>
<comment type="caution">
    <text evidence="8">The sequence shown here is derived from an EMBL/GenBank/DDBJ whole genome shotgun (WGS) entry which is preliminary data.</text>
</comment>
<keyword evidence="2 6" id="KW-1003">Cell membrane</keyword>
<dbReference type="EMBL" id="QUBQ01000001">
    <property type="protein sequence ID" value="REK75656.1"/>
    <property type="molecule type" value="Genomic_DNA"/>
</dbReference>
<dbReference type="GO" id="GO:0005886">
    <property type="term" value="C:plasma membrane"/>
    <property type="evidence" value="ECO:0007669"/>
    <property type="project" value="UniProtKB-SubCell"/>
</dbReference>
<keyword evidence="6" id="KW-0813">Transport</keyword>
<evidence type="ECO:0000256" key="4">
    <source>
        <dbReference type="ARBA" id="ARBA00022989"/>
    </source>
</evidence>
<dbReference type="PANTHER" id="PTHR46795:SF2">
    <property type="entry name" value="ABC TRANSPORTER, PERMEASE PROTEIN"/>
    <property type="match status" value="1"/>
</dbReference>
<evidence type="ECO:0000256" key="3">
    <source>
        <dbReference type="ARBA" id="ARBA00022692"/>
    </source>
</evidence>
<evidence type="ECO:0000313" key="8">
    <source>
        <dbReference type="EMBL" id="REK75656.1"/>
    </source>
</evidence>
<dbReference type="InterPro" id="IPR027022">
    <property type="entry name" value="ABC_permease_BceB-typ"/>
</dbReference>
<evidence type="ECO:0000256" key="6">
    <source>
        <dbReference type="PIRNR" id="PIRNR018968"/>
    </source>
</evidence>
<evidence type="ECO:0000256" key="2">
    <source>
        <dbReference type="ARBA" id="ARBA00022475"/>
    </source>
</evidence>
<comment type="similarity">
    <text evidence="6">Belongs to the ABC-4 integral membrane protein family.</text>
</comment>
<sequence>MSCRCLEGTDMNFRQFAYRNVVRKKRTYAAHFLSSAFSVMAFFIYAVLLYHPDLQGQLTSSSATASYLATMGLRVSQYFIFIFSFLFLLYSTGAFLKARKKEFGILLVLGMTEKQRMKLTFAENMLIGLAAIGCGIGVGLLFTKLMLLASARLLMLEEGLRFYLPLQAVWMTASAFALLFLVVSILTIRVGYQSSALELMKGDEKPKPEPKASIWLSLLAVLLIAAGYAMVFYFVNKQAYFMPLLALAIGCVVLGTYFLFTQLSVYVLRALKSRKSFLFRGINLMTFTDMAYRIRDNANMYFMVATVMAVAFSGIGACLSVGDPGRTEKQYPYAFTYWYHSEHGDQAEGAVVHIDEMLKVEGHSFQRAQLDWIDTGHSSYPIVSLTQFNKLAGIRGFDPYLLHSDEWLIASGVFARISGKFYNEPVIEALAMTQEGNGQSSLRLKERVDEAIIALDNDVIVLRDEEIARLIEKGAVSSTVMYYAVPTWEKTLELAKQLQSDLPVDFAGGGQLSALAIEHYHERQMNGILLIISVLVGVVFFTFAASFIYFRLYADVERDEKQLGMTSKLGLSPKELGRLMTRQLSVMFFLPFLIGMVHSGIAFINMANLTKTSMLSNSLMIYGAFLGIQLLYFLLIRWRYLSRMRKKLV</sequence>
<accession>A0A371PHE5</accession>
<keyword evidence="5 6" id="KW-0472">Membrane</keyword>
<feature type="transmembrane region" description="Helical" evidence="6">
    <location>
        <begin position="584"/>
        <end position="607"/>
    </location>
</feature>
<feature type="transmembrane region" description="Helical" evidence="6">
    <location>
        <begin position="168"/>
        <end position="192"/>
    </location>
</feature>
<keyword evidence="4 6" id="KW-1133">Transmembrane helix</keyword>
<feature type="transmembrane region" description="Helical" evidence="6">
    <location>
        <begin position="213"/>
        <end position="235"/>
    </location>
</feature>
<evidence type="ECO:0000256" key="1">
    <source>
        <dbReference type="ARBA" id="ARBA00004651"/>
    </source>
</evidence>
<feature type="transmembrane region" description="Helical" evidence="6">
    <location>
        <begin position="126"/>
        <end position="148"/>
    </location>
</feature>
<dbReference type="PANTHER" id="PTHR46795">
    <property type="entry name" value="ABC TRANSPORTER PERMEASE-RELATED-RELATED"/>
    <property type="match status" value="1"/>
</dbReference>
<evidence type="ECO:0000313" key="9">
    <source>
        <dbReference type="Proteomes" id="UP000261905"/>
    </source>
</evidence>
<feature type="domain" description="ABC3 transporter permease C-terminal" evidence="7">
    <location>
        <begin position="79"/>
        <end position="189"/>
    </location>
</feature>
<dbReference type="Pfam" id="PF02687">
    <property type="entry name" value="FtsX"/>
    <property type="match status" value="1"/>
</dbReference>
<feature type="transmembrane region" description="Helical" evidence="6">
    <location>
        <begin position="28"/>
        <end position="50"/>
    </location>
</feature>
<evidence type="ECO:0000256" key="5">
    <source>
        <dbReference type="ARBA" id="ARBA00023136"/>
    </source>
</evidence>
<feature type="transmembrane region" description="Helical" evidence="6">
    <location>
        <begin position="78"/>
        <end position="96"/>
    </location>
</feature>
<feature type="transmembrane region" description="Helical" evidence="6">
    <location>
        <begin position="241"/>
        <end position="268"/>
    </location>
</feature>
<comment type="subcellular location">
    <subcellularLocation>
        <location evidence="1 6">Cell membrane</location>
        <topology evidence="1 6">Multi-pass membrane protein</topology>
    </subcellularLocation>
</comment>
<feature type="transmembrane region" description="Helical" evidence="6">
    <location>
        <begin position="528"/>
        <end position="550"/>
    </location>
</feature>
<keyword evidence="9" id="KW-1185">Reference proteome</keyword>
<dbReference type="PIRSF" id="PIRSF018968">
    <property type="entry name" value="ABC_permease_BceB"/>
    <property type="match status" value="1"/>
</dbReference>
<dbReference type="GO" id="GO:0055085">
    <property type="term" value="P:transmembrane transport"/>
    <property type="evidence" value="ECO:0007669"/>
    <property type="project" value="UniProtKB-UniRule"/>
</dbReference>
<evidence type="ECO:0000259" key="7">
    <source>
        <dbReference type="Pfam" id="PF02687"/>
    </source>
</evidence>
<reference evidence="8 9" key="1">
    <citation type="submission" date="2018-08" db="EMBL/GenBank/DDBJ databases">
        <title>Paenibacillus sp. M4BSY-1, whole genome shotgun sequence.</title>
        <authorList>
            <person name="Tuo L."/>
        </authorList>
    </citation>
    <scope>NUCLEOTIDE SEQUENCE [LARGE SCALE GENOMIC DNA]</scope>
    <source>
        <strain evidence="8 9">M4BSY-1</strain>
    </source>
</reference>
<protein>
    <submittedName>
        <fullName evidence="8">ABC transporter permease</fullName>
    </submittedName>
</protein>
<feature type="transmembrane region" description="Helical" evidence="6">
    <location>
        <begin position="619"/>
        <end position="638"/>
    </location>
</feature>
<dbReference type="AlphaFoldDB" id="A0A371PHE5"/>
<proteinExistence type="inferred from homology"/>
<gene>
    <name evidence="8" type="ORF">DX130_00790</name>
</gene>
<dbReference type="Proteomes" id="UP000261905">
    <property type="component" value="Unassembled WGS sequence"/>
</dbReference>
<name>A0A371PHE5_9BACL</name>
<dbReference type="OrthoDB" id="1937696at2"/>
<organism evidence="8 9">
    <name type="scientific">Paenibacillus paeoniae</name>
    <dbReference type="NCBI Taxonomy" id="2292705"/>
    <lineage>
        <taxon>Bacteria</taxon>
        <taxon>Bacillati</taxon>
        <taxon>Bacillota</taxon>
        <taxon>Bacilli</taxon>
        <taxon>Bacillales</taxon>
        <taxon>Paenibacillaceae</taxon>
        <taxon>Paenibacillus</taxon>
    </lineage>
</organism>
<keyword evidence="3 6" id="KW-0812">Transmembrane</keyword>